<dbReference type="InterPro" id="IPR011049">
    <property type="entry name" value="Serralysin-like_metalloprot_C"/>
</dbReference>
<organism evidence="3">
    <name type="scientific">uncultured Craurococcus sp</name>
    <dbReference type="NCBI Taxonomy" id="1135998"/>
    <lineage>
        <taxon>Bacteria</taxon>
        <taxon>Pseudomonadati</taxon>
        <taxon>Pseudomonadota</taxon>
        <taxon>Alphaproteobacteria</taxon>
        <taxon>Acetobacterales</taxon>
        <taxon>Acetobacteraceae</taxon>
        <taxon>Craurococcus</taxon>
        <taxon>environmental samples</taxon>
    </lineage>
</organism>
<gene>
    <name evidence="3" type="ORF">AVDCRST_MAG27-478</name>
</gene>
<dbReference type="InterPro" id="IPR011050">
    <property type="entry name" value="Pectin_lyase_fold/virulence"/>
</dbReference>
<evidence type="ECO:0000259" key="2">
    <source>
        <dbReference type="Pfam" id="PF12708"/>
    </source>
</evidence>
<dbReference type="EMBL" id="CADCTD010000012">
    <property type="protein sequence ID" value="CAA9221111.1"/>
    <property type="molecule type" value="Genomic_DNA"/>
</dbReference>
<evidence type="ECO:0000313" key="3">
    <source>
        <dbReference type="EMBL" id="CAA9221111.1"/>
    </source>
</evidence>
<dbReference type="SUPFAM" id="SSF51126">
    <property type="entry name" value="Pectin lyase-like"/>
    <property type="match status" value="1"/>
</dbReference>
<sequence>MPDARISELPLASTLGDTDIAPLVQTSGSTTETRRATLAQLRGAVLTDRGAHVRDYGARGDGSTDDGPAFQAAVDDLRTKGGGTLFLGPRVYRIASPVVLDGATIRLQGTGFTEGPGGGQGTWLRINTTGFTPFTFTGVNSRGAGLRDIAVQQTHGAAQASGWAPTAYDYVFRVEDCLGGIDFDNVFLCNVNKGIYCRNSGRLDIRRLRGQVLTTGVEIDQCYDVPRIHSLHFWTFWTSNAFVLAWQQANADALVFRRSDGVFIDQAFVLGYRSMFRFASSDAGVTTKFYIGQAYADFVKYGLWIEGSGTDGQIANFTSHNEIFDAAGAPLPGSSAIQVDGSNTRVQVGNLRVDAVEDSPIRVNGTGNRLDLFALRCTRFNTRGNGAPAIQVADSGAATPNAVYVGTPPLLEGGGLVVNPGTNAVFASGTPAGQAARPGLAVGSVDTGLFLAATGTLAAAAGGAEVLRATAAGSLTLGGAPGSHALEVAAPAGTVNRLRVGGGGAGGAVTAQAQGADANIGLQLAAKGTGTVALQANGATALAVGNAAAPAVNWLRADGGIAGGAVTLSAQGSDAAIGITLAPKGSGLVRVPTPASSDNSTAVATTAFVRGQNYTVAGAVASIADGTAAAPGLGFAGNAATGLSRAATGALSLSVNGLETVRVAPIGGAVNRLGLHGSATGTAVALLAEGSDTNIGVVLGPKGAGAIAAAIPDNAVTGGNARGANAVDWQASRTAATQVASGAQSVVGGGLNNTAAGTAATAAGGSSNSAGGGNSVVSGGNSNAASGTGSAIGGGSTNAASGTNGWVPGGANATDRGNPGRGAWASGRFSTNGDAQAGEFVLRRQTADATAARLTADAAAPGSTNTVNLPANASYRLKLLVVARQVGGTAGTAGDTASWEASLVIRRGATAATTVLVGGVALGSGAALAAITAGTGLAPGLNDAAAAAWRLILDADTATGGLAISGTGEASKTINWVARLLSIEAAG</sequence>
<accession>A0A6J4HEI9</accession>
<dbReference type="InterPro" id="IPR024535">
    <property type="entry name" value="RHGA/B-epi-like_pectate_lyase"/>
</dbReference>
<dbReference type="Gene3D" id="2.150.10.10">
    <property type="entry name" value="Serralysin-like metalloprotease, C-terminal"/>
    <property type="match status" value="1"/>
</dbReference>
<dbReference type="Pfam" id="PF12708">
    <property type="entry name" value="Pect-lyase_RHGA_epim"/>
    <property type="match status" value="1"/>
</dbReference>
<reference evidence="3" key="1">
    <citation type="submission" date="2020-02" db="EMBL/GenBank/DDBJ databases">
        <authorList>
            <person name="Meier V. D."/>
        </authorList>
    </citation>
    <scope>NUCLEOTIDE SEQUENCE</scope>
    <source>
        <strain evidence="3">AVDCRST_MAG27</strain>
    </source>
</reference>
<feature type="region of interest" description="Disordered" evidence="1">
    <location>
        <begin position="801"/>
        <end position="829"/>
    </location>
</feature>
<proteinExistence type="predicted"/>
<feature type="domain" description="Rhamnogalacturonase A/B/Epimerase-like pectate lyase" evidence="2">
    <location>
        <begin position="53"/>
        <end position="110"/>
    </location>
</feature>
<evidence type="ECO:0000256" key="1">
    <source>
        <dbReference type="SAM" id="MobiDB-lite"/>
    </source>
</evidence>
<dbReference type="InterPro" id="IPR012334">
    <property type="entry name" value="Pectin_lyas_fold"/>
</dbReference>
<name>A0A6J4HEI9_9PROT</name>
<dbReference type="Gene3D" id="2.160.20.10">
    <property type="entry name" value="Single-stranded right-handed beta-helix, Pectin lyase-like"/>
    <property type="match status" value="1"/>
</dbReference>
<protein>
    <recommendedName>
        <fullName evidence="2">Rhamnogalacturonase A/B/Epimerase-like pectate lyase domain-containing protein</fullName>
    </recommendedName>
</protein>
<dbReference type="AlphaFoldDB" id="A0A6J4HEI9"/>